<evidence type="ECO:0000256" key="5">
    <source>
        <dbReference type="ARBA" id="ARBA00022692"/>
    </source>
</evidence>
<feature type="transmembrane region" description="Helical" evidence="8">
    <location>
        <begin position="150"/>
        <end position="173"/>
    </location>
</feature>
<proteinExistence type="inferred from homology"/>
<keyword evidence="4" id="KW-1003">Cell membrane</keyword>
<comment type="caution">
    <text evidence="9">The sequence shown here is derived from an EMBL/GenBank/DDBJ whole genome shotgun (WGS) entry which is preliminary data.</text>
</comment>
<feature type="transmembrane region" description="Helical" evidence="8">
    <location>
        <begin position="313"/>
        <end position="330"/>
    </location>
</feature>
<dbReference type="PANTHER" id="PTHR30472">
    <property type="entry name" value="FERRIC ENTEROBACTIN TRANSPORT SYSTEM PERMEASE PROTEIN"/>
    <property type="match status" value="1"/>
</dbReference>
<keyword evidence="10" id="KW-1185">Reference proteome</keyword>
<evidence type="ECO:0000256" key="3">
    <source>
        <dbReference type="ARBA" id="ARBA00022448"/>
    </source>
</evidence>
<evidence type="ECO:0000256" key="8">
    <source>
        <dbReference type="SAM" id="Phobius"/>
    </source>
</evidence>
<keyword evidence="3" id="KW-0813">Transport</keyword>
<dbReference type="CDD" id="cd06550">
    <property type="entry name" value="TM_ABC_iron-siderophores_like"/>
    <property type="match status" value="1"/>
</dbReference>
<dbReference type="SUPFAM" id="SSF81345">
    <property type="entry name" value="ABC transporter involved in vitamin B12 uptake, BtuC"/>
    <property type="match status" value="1"/>
</dbReference>
<feature type="transmembrane region" description="Helical" evidence="8">
    <location>
        <begin position="193"/>
        <end position="213"/>
    </location>
</feature>
<dbReference type="RefSeq" id="WP_341567479.1">
    <property type="nucleotide sequence ID" value="NZ_JBAKAR010000009.1"/>
</dbReference>
<comment type="similarity">
    <text evidence="2">Belongs to the binding-protein-dependent transport system permease family. FecCD subfamily.</text>
</comment>
<evidence type="ECO:0000313" key="9">
    <source>
        <dbReference type="EMBL" id="MEL0613807.1"/>
    </source>
</evidence>
<feature type="transmembrane region" description="Helical" evidence="8">
    <location>
        <begin position="59"/>
        <end position="80"/>
    </location>
</feature>
<accession>A0ABU9G5Q9</accession>
<organism evidence="9 10">
    <name type="scientific">Marinomonas arenicola</name>
    <dbReference type="NCBI Taxonomy" id="569601"/>
    <lineage>
        <taxon>Bacteria</taxon>
        <taxon>Pseudomonadati</taxon>
        <taxon>Pseudomonadota</taxon>
        <taxon>Gammaproteobacteria</taxon>
        <taxon>Oceanospirillales</taxon>
        <taxon>Oceanospirillaceae</taxon>
        <taxon>Marinomonas</taxon>
    </lineage>
</organism>
<reference evidence="9 10" key="1">
    <citation type="submission" date="2024-02" db="EMBL/GenBank/DDBJ databases">
        <title>Bacteria isolated from the canopy kelp, Nereocystis luetkeana.</title>
        <authorList>
            <person name="Pfister C.A."/>
            <person name="Younker I.T."/>
            <person name="Light S.H."/>
        </authorList>
    </citation>
    <scope>NUCLEOTIDE SEQUENCE [LARGE SCALE GENOMIC DNA]</scope>
    <source>
        <strain evidence="9 10">TI.4.07</strain>
    </source>
</reference>
<feature type="transmembrane region" description="Helical" evidence="8">
    <location>
        <begin position="243"/>
        <end position="270"/>
    </location>
</feature>
<gene>
    <name evidence="9" type="ORF">V6242_11685</name>
</gene>
<dbReference type="EMBL" id="JBAKAR010000009">
    <property type="protein sequence ID" value="MEL0613807.1"/>
    <property type="molecule type" value="Genomic_DNA"/>
</dbReference>
<evidence type="ECO:0000256" key="7">
    <source>
        <dbReference type="ARBA" id="ARBA00023136"/>
    </source>
</evidence>
<dbReference type="Gene3D" id="1.10.3470.10">
    <property type="entry name" value="ABC transporter involved in vitamin B12 uptake, BtuC"/>
    <property type="match status" value="1"/>
</dbReference>
<dbReference type="InterPro" id="IPR037294">
    <property type="entry name" value="ABC_BtuC-like"/>
</dbReference>
<dbReference type="InterPro" id="IPR000522">
    <property type="entry name" value="ABC_transptr_permease_BtuC"/>
</dbReference>
<dbReference type="Pfam" id="PF01032">
    <property type="entry name" value="FecCD"/>
    <property type="match status" value="1"/>
</dbReference>
<keyword evidence="7 8" id="KW-0472">Membrane</keyword>
<evidence type="ECO:0000256" key="4">
    <source>
        <dbReference type="ARBA" id="ARBA00022475"/>
    </source>
</evidence>
<evidence type="ECO:0000256" key="1">
    <source>
        <dbReference type="ARBA" id="ARBA00004651"/>
    </source>
</evidence>
<keyword evidence="5 8" id="KW-0812">Transmembrane</keyword>
<evidence type="ECO:0000256" key="2">
    <source>
        <dbReference type="ARBA" id="ARBA00007935"/>
    </source>
</evidence>
<dbReference type="PANTHER" id="PTHR30472:SF25">
    <property type="entry name" value="ABC TRANSPORTER PERMEASE PROTEIN MJ0876-RELATED"/>
    <property type="match status" value="1"/>
</dbReference>
<sequence>MRQPLSNSLHYPILLLALCCVAFLALTQGAYYISWDSVFLLPDNEIDRQILLNIRLPRLLMAAMVGTALAVSGALMQALFRNPLADPGLLGVSSGASVCVGILIVLDPISAHAPLWVHSYTQSIAAFVGAIVTCWIIFQLSKHKGKVSVMHLLLAGIAINALSGSATGLLTYISSDEQLRALTFWAMGNLGGARWEQVLVVASILFPLLCYVWRQSKNLNLLLLGEEEARYLGLNVDGFKVKIIAVVALCVGVTVAFTGLIGFIGLMVPHLVRMIFGADNRLVIPCSALLGASLLTGADTVARILVIPAEMPVGLVTSLIGGPFFLWLLLKNIRETQ</sequence>
<dbReference type="Proteomes" id="UP001379949">
    <property type="component" value="Unassembled WGS sequence"/>
</dbReference>
<feature type="transmembrane region" description="Helical" evidence="8">
    <location>
        <begin position="118"/>
        <end position="138"/>
    </location>
</feature>
<evidence type="ECO:0000256" key="6">
    <source>
        <dbReference type="ARBA" id="ARBA00022989"/>
    </source>
</evidence>
<keyword evidence="6 8" id="KW-1133">Transmembrane helix</keyword>
<name>A0ABU9G5Q9_9GAMM</name>
<comment type="subcellular location">
    <subcellularLocation>
        <location evidence="1">Cell membrane</location>
        <topology evidence="1">Multi-pass membrane protein</topology>
    </subcellularLocation>
</comment>
<feature type="transmembrane region" description="Helical" evidence="8">
    <location>
        <begin position="87"/>
        <end position="106"/>
    </location>
</feature>
<evidence type="ECO:0000313" key="10">
    <source>
        <dbReference type="Proteomes" id="UP001379949"/>
    </source>
</evidence>
<protein>
    <submittedName>
        <fullName evidence="9">Iron ABC transporter permease</fullName>
    </submittedName>
</protein>